<feature type="transmembrane region" description="Helical" evidence="2">
    <location>
        <begin position="262"/>
        <end position="284"/>
    </location>
</feature>
<feature type="compositionally biased region" description="Low complexity" evidence="1">
    <location>
        <begin position="118"/>
        <end position="158"/>
    </location>
</feature>
<gene>
    <name evidence="4" type="ORF">GA0061077_1303</name>
</gene>
<feature type="transmembrane region" description="Helical" evidence="2">
    <location>
        <begin position="475"/>
        <end position="495"/>
    </location>
</feature>
<feature type="region of interest" description="Disordered" evidence="1">
    <location>
        <begin position="1"/>
        <end position="158"/>
    </location>
</feature>
<feature type="domain" description="CAAX prenyl protease 2/Lysostaphin resistance protein A-like" evidence="3">
    <location>
        <begin position="345"/>
        <end position="431"/>
    </location>
</feature>
<dbReference type="GO" id="GO:0006508">
    <property type="term" value="P:proteolysis"/>
    <property type="evidence" value="ECO:0007669"/>
    <property type="project" value="UniProtKB-KW"/>
</dbReference>
<feature type="compositionally biased region" description="Low complexity" evidence="1">
    <location>
        <begin position="46"/>
        <end position="61"/>
    </location>
</feature>
<feature type="transmembrane region" description="Helical" evidence="2">
    <location>
        <begin position="516"/>
        <end position="539"/>
    </location>
</feature>
<keyword evidence="2" id="KW-1133">Transmembrane helix</keyword>
<keyword evidence="4" id="KW-0378">Hydrolase</keyword>
<dbReference type="GO" id="GO:0004175">
    <property type="term" value="F:endopeptidase activity"/>
    <property type="evidence" value="ECO:0007669"/>
    <property type="project" value="UniProtKB-ARBA"/>
</dbReference>
<accession>A0A1C4H7I6</accession>
<keyword evidence="2" id="KW-0812">Transmembrane</keyword>
<feature type="transmembrane region" description="Helical" evidence="2">
    <location>
        <begin position="305"/>
        <end position="326"/>
    </location>
</feature>
<evidence type="ECO:0000313" key="4">
    <source>
        <dbReference type="EMBL" id="SCC80660.1"/>
    </source>
</evidence>
<keyword evidence="2" id="KW-0472">Membrane</keyword>
<evidence type="ECO:0000259" key="3">
    <source>
        <dbReference type="Pfam" id="PF02517"/>
    </source>
</evidence>
<dbReference type="InterPro" id="IPR003675">
    <property type="entry name" value="Rce1/LyrA-like_dom"/>
</dbReference>
<keyword evidence="5" id="KW-1185">Reference proteome</keyword>
<dbReference type="PANTHER" id="PTHR43592:SF15">
    <property type="entry name" value="CAAX AMINO TERMINAL PROTEASE FAMILY PROTEIN"/>
    <property type="match status" value="1"/>
</dbReference>
<organism evidence="4 5">
    <name type="scientific">Bifidobacterium commune</name>
    <dbReference type="NCBI Taxonomy" id="1505727"/>
    <lineage>
        <taxon>Bacteria</taxon>
        <taxon>Bacillati</taxon>
        <taxon>Actinomycetota</taxon>
        <taxon>Actinomycetes</taxon>
        <taxon>Bifidobacteriales</taxon>
        <taxon>Bifidobacteriaceae</taxon>
        <taxon>Bifidobacterium</taxon>
    </lineage>
</organism>
<feature type="compositionally biased region" description="Low complexity" evidence="1">
    <location>
        <begin position="71"/>
        <end position="111"/>
    </location>
</feature>
<dbReference type="RefSeq" id="WP_091848111.1">
    <property type="nucleotide sequence ID" value="NZ_FMBL01000003.1"/>
</dbReference>
<sequence length="540" mass="60150">MNENERSQEQMSDPGEPRHEEDATGTEPSLGHTEAQGHRVQPAYGQPYSLTQPQPSTQPQLDAVQYRETNQQALQSAQQVGQQPQPVQRAPQEMQQPQQAAAQPSAYGQQPSLQTPTAQPQYLQSQQAQPQSTQQPQYMQSQYAPSQQPQAQYGQHYVQSQPSPQVQAQYTQTQYVQQTQAQPRPQYMQPAQQPAASASNAAWYHMDPARQAALTAWLAKARKQFSAVGFALVFVVGIWYFLTTLIRLAISALEVSKNLPMWADLILGNGPLYVAAIPLSLLIFRKLPKVKRKTSTMSVRMFVTVMLASFPISIVGGLIGNLLSALLSNNQAHNGIEELAKGLDPFSLFLFTVIVAPIFEEWLFRRLLIDHVQQYGEKTAILVSAVAFGLFHGNLFQFFYAFGFGLLLAYVYVRTGKLRYTIAMHMTFNFLNGFVSQMMLLPMSDSTLNAVENDIPADIYKVLISGHGMELVPCLIFALFKWVCFIAGIVLIIGNRKKLVFHTAPEELPQGTRVKTVLGNPGAIIYIVLSIMLMIAALFN</sequence>
<dbReference type="Proteomes" id="UP000242610">
    <property type="component" value="Unassembled WGS sequence"/>
</dbReference>
<keyword evidence="4" id="KW-0645">Protease</keyword>
<name>A0A1C4H7I6_9BIFI</name>
<dbReference type="OrthoDB" id="3429192at2"/>
<proteinExistence type="predicted"/>
<feature type="transmembrane region" description="Helical" evidence="2">
    <location>
        <begin position="227"/>
        <end position="250"/>
    </location>
</feature>
<dbReference type="AlphaFoldDB" id="A0A1C4H7I6"/>
<evidence type="ECO:0000313" key="5">
    <source>
        <dbReference type="Proteomes" id="UP000242610"/>
    </source>
</evidence>
<dbReference type="Pfam" id="PF02517">
    <property type="entry name" value="Rce1-like"/>
    <property type="match status" value="1"/>
</dbReference>
<dbReference type="PANTHER" id="PTHR43592">
    <property type="entry name" value="CAAX AMINO TERMINAL PROTEASE"/>
    <property type="match status" value="1"/>
</dbReference>
<protein>
    <submittedName>
        <fullName evidence="4">Membrane protease YdiL, CAAX protease family</fullName>
    </submittedName>
</protein>
<feature type="transmembrane region" description="Helical" evidence="2">
    <location>
        <begin position="397"/>
        <end position="413"/>
    </location>
</feature>
<feature type="transmembrane region" description="Helical" evidence="2">
    <location>
        <begin position="346"/>
        <end position="363"/>
    </location>
</feature>
<evidence type="ECO:0000256" key="2">
    <source>
        <dbReference type="SAM" id="Phobius"/>
    </source>
</evidence>
<dbReference type="EMBL" id="FMBL01000003">
    <property type="protein sequence ID" value="SCC80660.1"/>
    <property type="molecule type" value="Genomic_DNA"/>
</dbReference>
<dbReference type="GO" id="GO:0080120">
    <property type="term" value="P:CAAX-box protein maturation"/>
    <property type="evidence" value="ECO:0007669"/>
    <property type="project" value="UniProtKB-ARBA"/>
</dbReference>
<evidence type="ECO:0000256" key="1">
    <source>
        <dbReference type="SAM" id="MobiDB-lite"/>
    </source>
</evidence>
<reference evidence="5" key="1">
    <citation type="submission" date="2016-08" db="EMBL/GenBank/DDBJ databases">
        <authorList>
            <person name="Varghese N."/>
            <person name="Submissions Spin"/>
        </authorList>
    </citation>
    <scope>NUCLEOTIDE SEQUENCE [LARGE SCALE GENOMIC DNA]</scope>
    <source>
        <strain evidence="5">R-52791</strain>
    </source>
</reference>